<evidence type="ECO:0000256" key="3">
    <source>
        <dbReference type="ARBA" id="ARBA00023163"/>
    </source>
</evidence>
<evidence type="ECO:0000313" key="5">
    <source>
        <dbReference type="EMBL" id="USQ81340.1"/>
    </source>
</evidence>
<keyword evidence="2" id="KW-0238">DNA-binding</keyword>
<dbReference type="PROSITE" id="PS00041">
    <property type="entry name" value="HTH_ARAC_FAMILY_1"/>
    <property type="match status" value="1"/>
</dbReference>
<dbReference type="InterPro" id="IPR018062">
    <property type="entry name" value="HTH_AraC-typ_CS"/>
</dbReference>
<dbReference type="Gene3D" id="1.10.10.60">
    <property type="entry name" value="Homeodomain-like"/>
    <property type="match status" value="1"/>
</dbReference>
<dbReference type="Proteomes" id="UP001056455">
    <property type="component" value="Chromosome"/>
</dbReference>
<name>A0ABY4YX64_9MICO</name>
<dbReference type="PROSITE" id="PS01124">
    <property type="entry name" value="HTH_ARAC_FAMILY_2"/>
    <property type="match status" value="1"/>
</dbReference>
<accession>A0ABY4YX64</accession>
<dbReference type="InterPro" id="IPR046532">
    <property type="entry name" value="DUF6597"/>
</dbReference>
<evidence type="ECO:0000256" key="1">
    <source>
        <dbReference type="ARBA" id="ARBA00023015"/>
    </source>
</evidence>
<keyword evidence="3" id="KW-0804">Transcription</keyword>
<organism evidence="5 6">
    <name type="scientific">Ornithinimicrobium faecis</name>
    <dbReference type="NCBI Taxonomy" id="2934158"/>
    <lineage>
        <taxon>Bacteria</taxon>
        <taxon>Bacillati</taxon>
        <taxon>Actinomycetota</taxon>
        <taxon>Actinomycetes</taxon>
        <taxon>Micrococcales</taxon>
        <taxon>Ornithinimicrobiaceae</taxon>
        <taxon>Ornithinimicrobium</taxon>
    </lineage>
</organism>
<dbReference type="SMART" id="SM00342">
    <property type="entry name" value="HTH_ARAC"/>
    <property type="match status" value="1"/>
</dbReference>
<dbReference type="InterPro" id="IPR018060">
    <property type="entry name" value="HTH_AraC"/>
</dbReference>
<evidence type="ECO:0000256" key="2">
    <source>
        <dbReference type="ARBA" id="ARBA00023125"/>
    </source>
</evidence>
<dbReference type="InterPro" id="IPR009057">
    <property type="entry name" value="Homeodomain-like_sf"/>
</dbReference>
<evidence type="ECO:0000313" key="6">
    <source>
        <dbReference type="Proteomes" id="UP001056455"/>
    </source>
</evidence>
<feature type="domain" description="HTH araC/xylS-type" evidence="4">
    <location>
        <begin position="171"/>
        <end position="268"/>
    </location>
</feature>
<keyword evidence="1" id="KW-0805">Transcription regulation</keyword>
<sequence length="277" mass="30591">MPDSSHPIDRARLTERARLAPPVHRYPPPEHLQPLVRHYWIPVWDLPEGTPVVEQVLQYPTCLIVIAQDYARFYGVARGLSTVTLQGRGWGVGLMLQPGAGTAVAAGDVSALVDTHRDLTEFAHLAHLVPTVRELMAPDPGNPDRHAAALREVEQRVEAALPLSADGALLNTVVQTVESDPDLLSVTQLVDRLGLSERALQRLTGRFLGLTPKWLIQRRRLHEATHHLKHGTQTLADLAANLGYTDQAHLTRDFRRVTGHTPGDFARTLGRDSAPEQ</sequence>
<dbReference type="SUPFAM" id="SSF46689">
    <property type="entry name" value="Homeodomain-like"/>
    <property type="match status" value="1"/>
</dbReference>
<reference evidence="5" key="1">
    <citation type="submission" date="2022-06" db="EMBL/GenBank/DDBJ databases">
        <title>Ornithinimicrobium HY1793.</title>
        <authorList>
            <person name="Huang Y."/>
        </authorList>
    </citation>
    <scope>NUCLEOTIDE SEQUENCE</scope>
    <source>
        <strain evidence="5">HY1793</strain>
    </source>
</reference>
<dbReference type="RefSeq" id="WP_252594757.1">
    <property type="nucleotide sequence ID" value="NZ_CP099489.1"/>
</dbReference>
<dbReference type="EMBL" id="CP099489">
    <property type="protein sequence ID" value="USQ81340.1"/>
    <property type="molecule type" value="Genomic_DNA"/>
</dbReference>
<dbReference type="Pfam" id="PF12833">
    <property type="entry name" value="HTH_18"/>
    <property type="match status" value="1"/>
</dbReference>
<protein>
    <submittedName>
        <fullName evidence="5">AraC family transcriptional regulator</fullName>
    </submittedName>
</protein>
<proteinExistence type="predicted"/>
<dbReference type="PANTHER" id="PTHR46796">
    <property type="entry name" value="HTH-TYPE TRANSCRIPTIONAL ACTIVATOR RHAS-RELATED"/>
    <property type="match status" value="1"/>
</dbReference>
<keyword evidence="6" id="KW-1185">Reference proteome</keyword>
<dbReference type="InterPro" id="IPR050204">
    <property type="entry name" value="AraC_XylS_family_regulators"/>
</dbReference>
<dbReference type="Pfam" id="PF20240">
    <property type="entry name" value="DUF6597"/>
    <property type="match status" value="1"/>
</dbReference>
<evidence type="ECO:0000259" key="4">
    <source>
        <dbReference type="PROSITE" id="PS01124"/>
    </source>
</evidence>
<gene>
    <name evidence="5" type="ORF">NF556_06750</name>
</gene>